<dbReference type="PATRIC" id="fig|70996.4.peg.5419"/>
<dbReference type="Gene3D" id="3.90.550.10">
    <property type="entry name" value="Spore Coat Polysaccharide Biosynthesis Protein SpsA, Chain A"/>
    <property type="match status" value="1"/>
</dbReference>
<feature type="domain" description="Glycosyltransferase 2-like" evidence="1">
    <location>
        <begin position="6"/>
        <end position="128"/>
    </location>
</feature>
<dbReference type="Proteomes" id="UP000050277">
    <property type="component" value="Unassembled WGS sequence"/>
</dbReference>
<accession>A0A0P6Z1S4</accession>
<protein>
    <recommendedName>
        <fullName evidence="1">Glycosyltransferase 2-like domain-containing protein</fullName>
    </recommendedName>
</protein>
<dbReference type="InterPro" id="IPR029044">
    <property type="entry name" value="Nucleotide-diphossugar_trans"/>
</dbReference>
<keyword evidence="3" id="KW-1185">Reference proteome</keyword>
<dbReference type="SUPFAM" id="SSF53448">
    <property type="entry name" value="Nucleotide-diphospho-sugar transferases"/>
    <property type="match status" value="1"/>
</dbReference>
<comment type="caution">
    <text evidence="2">The sequence shown here is derived from an EMBL/GenBank/DDBJ whole genome shotgun (WGS) entry which is preliminary data.</text>
</comment>
<name>A0A0P6Z1S4_9CHLR</name>
<dbReference type="Pfam" id="PF00535">
    <property type="entry name" value="Glycos_transf_2"/>
    <property type="match status" value="1"/>
</dbReference>
<reference evidence="2 3" key="1">
    <citation type="submission" date="2015-07" db="EMBL/GenBank/DDBJ databases">
        <title>Whole genome sequence of Herpetosiphon geysericola DSM 7119.</title>
        <authorList>
            <person name="Hemp J."/>
            <person name="Ward L.M."/>
            <person name="Pace L.A."/>
            <person name="Fischer W.W."/>
        </authorList>
    </citation>
    <scope>NUCLEOTIDE SEQUENCE [LARGE SCALE GENOMIC DNA]</scope>
    <source>
        <strain evidence="2 3">DSM 7119</strain>
    </source>
</reference>
<dbReference type="PANTHER" id="PTHR43179">
    <property type="entry name" value="RHAMNOSYLTRANSFERASE WBBL"/>
    <property type="match status" value="1"/>
</dbReference>
<dbReference type="PANTHER" id="PTHR43179:SF7">
    <property type="entry name" value="RHAMNOSYLTRANSFERASE WBBL"/>
    <property type="match status" value="1"/>
</dbReference>
<evidence type="ECO:0000313" key="3">
    <source>
        <dbReference type="Proteomes" id="UP000050277"/>
    </source>
</evidence>
<dbReference type="OrthoDB" id="9816564at2"/>
<dbReference type="EMBL" id="LGKP01000008">
    <property type="protein sequence ID" value="KPL91047.1"/>
    <property type="molecule type" value="Genomic_DNA"/>
</dbReference>
<dbReference type="CDD" id="cd04186">
    <property type="entry name" value="GT_2_like_c"/>
    <property type="match status" value="1"/>
</dbReference>
<dbReference type="AlphaFoldDB" id="A0A0P6Z1S4"/>
<gene>
    <name evidence="2" type="ORF">SE18_04665</name>
</gene>
<proteinExistence type="predicted"/>
<dbReference type="InterPro" id="IPR001173">
    <property type="entry name" value="Glyco_trans_2-like"/>
</dbReference>
<evidence type="ECO:0000313" key="2">
    <source>
        <dbReference type="EMBL" id="KPL91047.1"/>
    </source>
</evidence>
<dbReference type="STRING" id="70996.SE18_04665"/>
<organism evidence="2 3">
    <name type="scientific">Herpetosiphon geysericola</name>
    <dbReference type="NCBI Taxonomy" id="70996"/>
    <lineage>
        <taxon>Bacteria</taxon>
        <taxon>Bacillati</taxon>
        <taxon>Chloroflexota</taxon>
        <taxon>Chloroflexia</taxon>
        <taxon>Herpetosiphonales</taxon>
        <taxon>Herpetosiphonaceae</taxon>
        <taxon>Herpetosiphon</taxon>
    </lineage>
</organism>
<evidence type="ECO:0000259" key="1">
    <source>
        <dbReference type="Pfam" id="PF00535"/>
    </source>
</evidence>
<dbReference type="RefSeq" id="WP_054533253.1">
    <property type="nucleotide sequence ID" value="NZ_LGKP01000008.1"/>
</dbReference>
<sequence length="317" mass="35761">MQPIPVIIVSYNTRDLLRECLASLALSSLPTTVIVVDNASHDGSVAMVQAEFPQAQVIEAGANLGFAKANNLGIRHALLAQPTYLLLLNPDAQLTSSSLEELVAFLEQHSRVGMVAPRLRYPDGSFQVAAFRFPTLLMSVFDLYPPRGRGFGRLYHHPLNGRYPQDGGDAAFAIDHPLGAAMLVRAATLAEVGMFNEDFWLYAEEVELCWRIRQAGWAIWQVPQATVIHHGGASSSQFRVRSFLALQQARAQFFRLAYGQRFNRWYRRLMTFAGLQRSLAAVWQWQQQTIDQAELRRRTWAWAKVRQVIQPSNQPKD</sequence>